<sequence length="152" mass="16057">MSGIWDWAVQVHGRPGVDEACLMLQDEHGHCVSYLLWALWAAPDAAALTAGAALARSWSEAVLDPLRAARRAAKAAFPGIDDVARLALREQVKGSEFQAERLMLEGLARIAGPRVVAAADPLALLTAAGEAWDGGKSQVSVFEPLARAFSAA</sequence>
<keyword evidence="2" id="KW-1185">Reference proteome</keyword>
<dbReference type="Proteomes" id="UP000676409">
    <property type="component" value="Chromosome"/>
</dbReference>
<dbReference type="NCBIfam" id="TIGR02444">
    <property type="entry name" value="TIGR02444 family protein"/>
    <property type="match status" value="1"/>
</dbReference>
<evidence type="ECO:0000313" key="1">
    <source>
        <dbReference type="EMBL" id="QUD86599.1"/>
    </source>
</evidence>
<dbReference type="RefSeq" id="WP_211936651.1">
    <property type="nucleotide sequence ID" value="NZ_CP073078.1"/>
</dbReference>
<evidence type="ECO:0000313" key="2">
    <source>
        <dbReference type="Proteomes" id="UP000676409"/>
    </source>
</evidence>
<dbReference type="Pfam" id="PF09523">
    <property type="entry name" value="DUF2390"/>
    <property type="match status" value="1"/>
</dbReference>
<gene>
    <name evidence="1" type="ORF">KCG34_16100</name>
</gene>
<dbReference type="KEGG" id="caul:KCG34_16100"/>
<protein>
    <submittedName>
        <fullName evidence="1">TIGR02444 family protein</fullName>
    </submittedName>
</protein>
<name>A0A975FWL1_9CAUL</name>
<reference evidence="1" key="1">
    <citation type="submission" date="2021-04" db="EMBL/GenBank/DDBJ databases">
        <title>The complete genome sequence of Caulobacter sp. S6.</title>
        <authorList>
            <person name="Tang Y."/>
            <person name="Ouyang W."/>
            <person name="Liu Q."/>
            <person name="Huang B."/>
            <person name="Guo Z."/>
            <person name="Lei P."/>
        </authorList>
    </citation>
    <scope>NUCLEOTIDE SEQUENCE</scope>
    <source>
        <strain evidence="1">S6</strain>
    </source>
</reference>
<dbReference type="EMBL" id="CP073078">
    <property type="protein sequence ID" value="QUD86599.1"/>
    <property type="molecule type" value="Genomic_DNA"/>
</dbReference>
<proteinExistence type="predicted"/>
<accession>A0A975FWL1</accession>
<dbReference type="InterPro" id="IPR012659">
    <property type="entry name" value="CHP02444"/>
</dbReference>
<organism evidence="1 2">
    <name type="scientific">Phenylobacterium montanum</name>
    <dbReference type="NCBI Taxonomy" id="2823693"/>
    <lineage>
        <taxon>Bacteria</taxon>
        <taxon>Pseudomonadati</taxon>
        <taxon>Pseudomonadota</taxon>
        <taxon>Alphaproteobacteria</taxon>
        <taxon>Caulobacterales</taxon>
        <taxon>Caulobacteraceae</taxon>
        <taxon>Phenylobacterium</taxon>
    </lineage>
</organism>
<dbReference type="AlphaFoldDB" id="A0A975FWL1"/>